<dbReference type="Pfam" id="PF00072">
    <property type="entry name" value="Response_reg"/>
    <property type="match status" value="1"/>
</dbReference>
<dbReference type="Pfam" id="PF00486">
    <property type="entry name" value="Trans_reg_C"/>
    <property type="match status" value="1"/>
</dbReference>
<keyword evidence="3 7" id="KW-0238">DNA-binding</keyword>
<protein>
    <recommendedName>
        <fullName evidence="1">Stage 0 sporulation protein A homolog</fullName>
    </recommendedName>
</protein>
<dbReference type="PROSITE" id="PS50110">
    <property type="entry name" value="RESPONSE_REGULATORY"/>
    <property type="match status" value="1"/>
</dbReference>
<dbReference type="SUPFAM" id="SSF52172">
    <property type="entry name" value="CheY-like"/>
    <property type="match status" value="1"/>
</dbReference>
<dbReference type="SMART" id="SM00448">
    <property type="entry name" value="REC"/>
    <property type="match status" value="1"/>
</dbReference>
<evidence type="ECO:0000256" key="3">
    <source>
        <dbReference type="ARBA" id="ARBA00023125"/>
    </source>
</evidence>
<evidence type="ECO:0000256" key="7">
    <source>
        <dbReference type="PROSITE-ProRule" id="PRU01091"/>
    </source>
</evidence>
<organism evidence="10 11">
    <name type="scientific">Candidatus Blautia stercorigallinarum</name>
    <dbReference type="NCBI Taxonomy" id="2838501"/>
    <lineage>
        <taxon>Bacteria</taxon>
        <taxon>Bacillati</taxon>
        <taxon>Bacillota</taxon>
        <taxon>Clostridia</taxon>
        <taxon>Lachnospirales</taxon>
        <taxon>Lachnospiraceae</taxon>
        <taxon>Blautia</taxon>
    </lineage>
</organism>
<comment type="function">
    <text evidence="5">May play the central regulatory role in sporulation. It may be an element of the effector pathway responsible for the activation of sporulation genes in response to nutritional stress. Spo0A may act in concert with spo0H (a sigma factor) to control the expression of some genes that are critical to the sporulation process.</text>
</comment>
<name>A0A9D1PAY3_9FIRM</name>
<feature type="DNA-binding region" description="OmpR/PhoB-type" evidence="7">
    <location>
        <begin position="125"/>
        <end position="223"/>
    </location>
</feature>
<evidence type="ECO:0000313" key="10">
    <source>
        <dbReference type="EMBL" id="HIV37435.1"/>
    </source>
</evidence>
<dbReference type="GO" id="GO:0006355">
    <property type="term" value="P:regulation of DNA-templated transcription"/>
    <property type="evidence" value="ECO:0007669"/>
    <property type="project" value="InterPro"/>
</dbReference>
<evidence type="ECO:0000256" key="6">
    <source>
        <dbReference type="PROSITE-ProRule" id="PRU00169"/>
    </source>
</evidence>
<dbReference type="EMBL" id="DXIQ01000003">
    <property type="protein sequence ID" value="HIV37435.1"/>
    <property type="molecule type" value="Genomic_DNA"/>
</dbReference>
<dbReference type="Gene3D" id="1.10.10.10">
    <property type="entry name" value="Winged helix-like DNA-binding domain superfamily/Winged helix DNA-binding domain"/>
    <property type="match status" value="1"/>
</dbReference>
<reference evidence="10" key="2">
    <citation type="submission" date="2021-04" db="EMBL/GenBank/DDBJ databases">
        <authorList>
            <person name="Gilroy R."/>
        </authorList>
    </citation>
    <scope>NUCLEOTIDE SEQUENCE</scope>
    <source>
        <strain evidence="10">CHK195-9823</strain>
    </source>
</reference>
<dbReference type="Gene3D" id="6.10.250.690">
    <property type="match status" value="1"/>
</dbReference>
<comment type="caution">
    <text evidence="10">The sequence shown here is derived from an EMBL/GenBank/DDBJ whole genome shotgun (WGS) entry which is preliminary data.</text>
</comment>
<dbReference type="GO" id="GO:0005829">
    <property type="term" value="C:cytosol"/>
    <property type="evidence" value="ECO:0007669"/>
    <property type="project" value="TreeGrafter"/>
</dbReference>
<dbReference type="CDD" id="cd00383">
    <property type="entry name" value="trans_reg_C"/>
    <property type="match status" value="1"/>
</dbReference>
<evidence type="ECO:0000256" key="4">
    <source>
        <dbReference type="ARBA" id="ARBA00023163"/>
    </source>
</evidence>
<dbReference type="PANTHER" id="PTHR48111:SF73">
    <property type="entry name" value="ALKALINE PHOSPHATASE SYNTHESIS TRANSCRIPTIONAL REGULATORY PROTEIN PHOP"/>
    <property type="match status" value="1"/>
</dbReference>
<accession>A0A9D1PAY3</accession>
<dbReference type="AlphaFoldDB" id="A0A9D1PAY3"/>
<dbReference type="Proteomes" id="UP000886814">
    <property type="component" value="Unassembled WGS sequence"/>
</dbReference>
<evidence type="ECO:0000256" key="1">
    <source>
        <dbReference type="ARBA" id="ARBA00018672"/>
    </source>
</evidence>
<gene>
    <name evidence="10" type="ORF">H9747_00300</name>
</gene>
<dbReference type="Gene3D" id="3.40.50.2300">
    <property type="match status" value="1"/>
</dbReference>
<dbReference type="InterPro" id="IPR001867">
    <property type="entry name" value="OmpR/PhoB-type_DNA-bd"/>
</dbReference>
<evidence type="ECO:0000259" key="9">
    <source>
        <dbReference type="PROSITE" id="PS51755"/>
    </source>
</evidence>
<evidence type="ECO:0000256" key="5">
    <source>
        <dbReference type="ARBA" id="ARBA00024867"/>
    </source>
</evidence>
<dbReference type="InterPro" id="IPR011006">
    <property type="entry name" value="CheY-like_superfamily"/>
</dbReference>
<dbReference type="SMART" id="SM00862">
    <property type="entry name" value="Trans_reg_C"/>
    <property type="match status" value="1"/>
</dbReference>
<dbReference type="InterPro" id="IPR039420">
    <property type="entry name" value="WalR-like"/>
</dbReference>
<dbReference type="PANTHER" id="PTHR48111">
    <property type="entry name" value="REGULATOR OF RPOS"/>
    <property type="match status" value="1"/>
</dbReference>
<evidence type="ECO:0000259" key="8">
    <source>
        <dbReference type="PROSITE" id="PS50110"/>
    </source>
</evidence>
<keyword evidence="2" id="KW-0805">Transcription regulation</keyword>
<dbReference type="GO" id="GO:0000976">
    <property type="term" value="F:transcription cis-regulatory region binding"/>
    <property type="evidence" value="ECO:0007669"/>
    <property type="project" value="TreeGrafter"/>
</dbReference>
<dbReference type="GO" id="GO:0032993">
    <property type="term" value="C:protein-DNA complex"/>
    <property type="evidence" value="ECO:0007669"/>
    <property type="project" value="TreeGrafter"/>
</dbReference>
<dbReference type="InterPro" id="IPR036388">
    <property type="entry name" value="WH-like_DNA-bd_sf"/>
</dbReference>
<feature type="domain" description="Response regulatory" evidence="8">
    <location>
        <begin position="3"/>
        <end position="116"/>
    </location>
</feature>
<dbReference type="GO" id="GO:0000156">
    <property type="term" value="F:phosphorelay response regulator activity"/>
    <property type="evidence" value="ECO:0007669"/>
    <property type="project" value="TreeGrafter"/>
</dbReference>
<sequence length="227" mass="26131">MSRILVIEDDQLLNGGLCFNLQNAGYETIPVYDLKNAYPVVKSQKFDLMLLDVNLPDGNGFDFAREIQGFNQKPLIFLTAHELDEEVVEGFSLGADDYITKPFNVQIAMQRIQAVLRRTMGKKEEHLYRCGNLVIDFETRTVTKSGEKLSLTPTEFKLLYVFVKNENMALTRNLLLEKLWDSEGNFVDEHTLTINISRLRAKIKDAQYKYIKTLYGMGYQWIGAQNE</sequence>
<proteinExistence type="predicted"/>
<evidence type="ECO:0000256" key="2">
    <source>
        <dbReference type="ARBA" id="ARBA00023015"/>
    </source>
</evidence>
<dbReference type="PROSITE" id="PS51755">
    <property type="entry name" value="OMPR_PHOB"/>
    <property type="match status" value="1"/>
</dbReference>
<evidence type="ECO:0000313" key="11">
    <source>
        <dbReference type="Proteomes" id="UP000886814"/>
    </source>
</evidence>
<feature type="domain" description="OmpR/PhoB-type" evidence="9">
    <location>
        <begin position="125"/>
        <end position="223"/>
    </location>
</feature>
<feature type="modified residue" description="4-aspartylphosphate" evidence="6">
    <location>
        <position position="52"/>
    </location>
</feature>
<dbReference type="InterPro" id="IPR001789">
    <property type="entry name" value="Sig_transdc_resp-reg_receiver"/>
</dbReference>
<keyword evidence="4" id="KW-0804">Transcription</keyword>
<keyword evidence="6" id="KW-0597">Phosphoprotein</keyword>
<dbReference type="CDD" id="cd17574">
    <property type="entry name" value="REC_OmpR"/>
    <property type="match status" value="1"/>
</dbReference>
<reference evidence="10" key="1">
    <citation type="journal article" date="2021" name="PeerJ">
        <title>Extensive microbial diversity within the chicken gut microbiome revealed by metagenomics and culture.</title>
        <authorList>
            <person name="Gilroy R."/>
            <person name="Ravi A."/>
            <person name="Getino M."/>
            <person name="Pursley I."/>
            <person name="Horton D.L."/>
            <person name="Alikhan N.F."/>
            <person name="Baker D."/>
            <person name="Gharbi K."/>
            <person name="Hall N."/>
            <person name="Watson M."/>
            <person name="Adriaenssens E.M."/>
            <person name="Foster-Nyarko E."/>
            <person name="Jarju S."/>
            <person name="Secka A."/>
            <person name="Antonio M."/>
            <person name="Oren A."/>
            <person name="Chaudhuri R.R."/>
            <person name="La Ragione R."/>
            <person name="Hildebrand F."/>
            <person name="Pallen M.J."/>
        </authorList>
    </citation>
    <scope>NUCLEOTIDE SEQUENCE</scope>
    <source>
        <strain evidence="10">CHK195-9823</strain>
    </source>
</reference>